<reference evidence="3" key="1">
    <citation type="submission" date="2013-09" db="EMBL/GenBank/DDBJ databases">
        <title>Corchorus olitorius genome sequencing.</title>
        <authorList>
            <person name="Alam M."/>
            <person name="Haque M.S."/>
            <person name="Islam M.S."/>
            <person name="Emdad E.M."/>
            <person name="Islam M.M."/>
            <person name="Ahmed B."/>
            <person name="Halim A."/>
            <person name="Hossen Q.M.M."/>
            <person name="Hossain M.Z."/>
            <person name="Ahmed R."/>
            <person name="Khan M.M."/>
            <person name="Islam R."/>
            <person name="Rashid M.M."/>
            <person name="Khan S.A."/>
            <person name="Rahman M.S."/>
            <person name="Alam M."/>
            <person name="Yahiya A.S."/>
            <person name="Khan M.S."/>
            <person name="Azam M.S."/>
            <person name="Haque T."/>
            <person name="Lashkar M.Z.H."/>
            <person name="Akhand A.I."/>
            <person name="Morshed G."/>
            <person name="Roy S."/>
            <person name="Uddin K.S."/>
            <person name="Rabeya T."/>
            <person name="Hossain A.S."/>
            <person name="Chowdhury A."/>
            <person name="Snigdha A.R."/>
            <person name="Mortoza M.S."/>
            <person name="Matin S.A."/>
            <person name="Hoque S.M.E."/>
            <person name="Islam M.K."/>
            <person name="Roy D.K."/>
            <person name="Haider R."/>
            <person name="Moosa M.M."/>
            <person name="Elias S.M."/>
            <person name="Hasan A.M."/>
            <person name="Jahan S."/>
            <person name="Shafiuddin M."/>
            <person name="Mahmood N."/>
            <person name="Shommy N.S."/>
        </authorList>
    </citation>
    <scope>NUCLEOTIDE SEQUENCE [LARGE SCALE GENOMIC DNA]</scope>
    <source>
        <strain evidence="3">cv. O-4</strain>
    </source>
</reference>
<keyword evidence="3" id="KW-1185">Reference proteome</keyword>
<gene>
    <name evidence="2" type="ORF">COLO4_16167</name>
</gene>
<evidence type="ECO:0000313" key="2">
    <source>
        <dbReference type="EMBL" id="OMO94748.1"/>
    </source>
</evidence>
<dbReference type="Proteomes" id="UP000187203">
    <property type="component" value="Unassembled WGS sequence"/>
</dbReference>
<dbReference type="AlphaFoldDB" id="A0A1R3JIR2"/>
<proteinExistence type="predicted"/>
<feature type="region of interest" description="Disordered" evidence="1">
    <location>
        <begin position="172"/>
        <end position="214"/>
    </location>
</feature>
<dbReference type="EMBL" id="AWUE01015977">
    <property type="protein sequence ID" value="OMO94748.1"/>
    <property type="molecule type" value="Genomic_DNA"/>
</dbReference>
<evidence type="ECO:0000256" key="1">
    <source>
        <dbReference type="SAM" id="MobiDB-lite"/>
    </source>
</evidence>
<accession>A0A1R3JIR2</accession>
<comment type="caution">
    <text evidence="2">The sequence shown here is derived from an EMBL/GenBank/DDBJ whole genome shotgun (WGS) entry which is preliminary data.</text>
</comment>
<name>A0A1R3JIR2_9ROSI</name>
<evidence type="ECO:0000313" key="3">
    <source>
        <dbReference type="Proteomes" id="UP000187203"/>
    </source>
</evidence>
<sequence>MKSPLKGSEIPAGRQWRAELDQARMKSPLKGPKIPAGRRWKADLDQARMKSPLKGPEILAGRRWRAGLDQARIASCFMIMEDASIFLTNNNSYETVTNAYFFSSIECFAATVTTATTNAAAKISYKDSLTQGNLGSFINENHQNESIEHSILTSNLDADFDDQIINITLSSSERERLKKQPIPPTKETPKEDENFGPCMVVQSKRNKKMNQGEN</sequence>
<organism evidence="2 3">
    <name type="scientific">Corchorus olitorius</name>
    <dbReference type="NCBI Taxonomy" id="93759"/>
    <lineage>
        <taxon>Eukaryota</taxon>
        <taxon>Viridiplantae</taxon>
        <taxon>Streptophyta</taxon>
        <taxon>Embryophyta</taxon>
        <taxon>Tracheophyta</taxon>
        <taxon>Spermatophyta</taxon>
        <taxon>Magnoliopsida</taxon>
        <taxon>eudicotyledons</taxon>
        <taxon>Gunneridae</taxon>
        <taxon>Pentapetalae</taxon>
        <taxon>rosids</taxon>
        <taxon>malvids</taxon>
        <taxon>Malvales</taxon>
        <taxon>Malvaceae</taxon>
        <taxon>Grewioideae</taxon>
        <taxon>Apeibeae</taxon>
        <taxon>Corchorus</taxon>
    </lineage>
</organism>
<protein>
    <submittedName>
        <fullName evidence="2">Uncharacterized protein</fullName>
    </submittedName>
</protein>